<evidence type="ECO:0000256" key="1">
    <source>
        <dbReference type="SAM" id="MobiDB-lite"/>
    </source>
</evidence>
<accession>A0A7M5WQC7</accession>
<feature type="region of interest" description="Disordered" evidence="1">
    <location>
        <begin position="1"/>
        <end position="61"/>
    </location>
</feature>
<protein>
    <submittedName>
        <fullName evidence="2">Uncharacterized protein</fullName>
    </submittedName>
</protein>
<feature type="compositionally biased region" description="Pro residues" evidence="1">
    <location>
        <begin position="11"/>
        <end position="25"/>
    </location>
</feature>
<dbReference type="Proteomes" id="UP000594262">
    <property type="component" value="Unplaced"/>
</dbReference>
<reference evidence="2" key="1">
    <citation type="submission" date="2021-01" db="UniProtKB">
        <authorList>
            <consortium name="EnsemblMetazoa"/>
        </authorList>
    </citation>
    <scope>IDENTIFICATION</scope>
</reference>
<proteinExistence type="predicted"/>
<organism evidence="2 3">
    <name type="scientific">Clytia hemisphaerica</name>
    <dbReference type="NCBI Taxonomy" id="252671"/>
    <lineage>
        <taxon>Eukaryota</taxon>
        <taxon>Metazoa</taxon>
        <taxon>Cnidaria</taxon>
        <taxon>Hydrozoa</taxon>
        <taxon>Hydroidolina</taxon>
        <taxon>Leptothecata</taxon>
        <taxon>Obeliida</taxon>
        <taxon>Clytiidae</taxon>
        <taxon>Clytia</taxon>
    </lineage>
</organism>
<feature type="compositionally biased region" description="Pro residues" evidence="1">
    <location>
        <begin position="35"/>
        <end position="61"/>
    </location>
</feature>
<evidence type="ECO:0000313" key="3">
    <source>
        <dbReference type="Proteomes" id="UP000594262"/>
    </source>
</evidence>
<dbReference type="EnsemblMetazoa" id="CLYHEMT001409.1">
    <property type="protein sequence ID" value="CLYHEMP001409.1"/>
    <property type="gene ID" value="CLYHEMG001409"/>
</dbReference>
<name>A0A7M5WQC7_9CNID</name>
<sequence>MAQQRPQIFALPPPPPQPPLPPQHRQPPLRQSPSRQPPPRQPPPPPLQPPPFFRPLMELPPPPPPLPPVGIYGLHHINVDHLNDVCVLRNIVRQLQTSGREDKNERRRLLRDLQDERTIRRNLEVEHEMTITDMRRELQIQQDTRPQDFQCTPSCPHCGASCTYYFAVKHQTMINSNLLDDRMMESVNRGSLF</sequence>
<evidence type="ECO:0000313" key="2">
    <source>
        <dbReference type="EnsemblMetazoa" id="CLYHEMP001409.1"/>
    </source>
</evidence>
<keyword evidence="3" id="KW-1185">Reference proteome</keyword>
<dbReference type="AlphaFoldDB" id="A0A7M5WQC7"/>